<gene>
    <name evidence="9" type="ORF">CASFOL_018478</name>
</gene>
<evidence type="ECO:0000256" key="5">
    <source>
        <dbReference type="ARBA" id="ARBA00022989"/>
    </source>
</evidence>
<dbReference type="PANTHER" id="PTHR15486:SF70">
    <property type="entry name" value="GLYCEROL-3-PHOSPHATE ACYLTRANSFERASE 8-RELATED"/>
    <property type="match status" value="1"/>
</dbReference>
<evidence type="ECO:0000256" key="3">
    <source>
        <dbReference type="ARBA" id="ARBA00022679"/>
    </source>
</evidence>
<dbReference type="Proteomes" id="UP001632038">
    <property type="component" value="Unassembled WGS sequence"/>
</dbReference>
<dbReference type="PANTHER" id="PTHR15486">
    <property type="entry name" value="ANCIENT UBIQUITOUS PROTEIN"/>
    <property type="match status" value="1"/>
</dbReference>
<dbReference type="Pfam" id="PF23270">
    <property type="entry name" value="HAD_RAM2_N"/>
    <property type="match status" value="1"/>
</dbReference>
<evidence type="ECO:0000313" key="10">
    <source>
        <dbReference type="Proteomes" id="UP001632038"/>
    </source>
</evidence>
<dbReference type="GO" id="GO:0016020">
    <property type="term" value="C:membrane"/>
    <property type="evidence" value="ECO:0007669"/>
    <property type="project" value="UniProtKB-SubCell"/>
</dbReference>
<evidence type="ECO:0000256" key="6">
    <source>
        <dbReference type="ARBA" id="ARBA00023136"/>
    </source>
</evidence>
<comment type="subcellular location">
    <subcellularLocation>
        <location evidence="1">Membrane</location>
    </subcellularLocation>
</comment>
<evidence type="ECO:0000313" key="9">
    <source>
        <dbReference type="EMBL" id="KAL3638030.1"/>
    </source>
</evidence>
<keyword evidence="5" id="KW-1133">Transmembrane helix</keyword>
<protein>
    <recommendedName>
        <fullName evidence="8">Glycerol-3-phosphate acyltransferase RAM2/GPAT1-8 HAD-like domain-containing protein</fullName>
    </recommendedName>
</protein>
<feature type="domain" description="Glycerol-3-phosphate acyltransferase RAM2/GPAT1-8 HAD-like" evidence="8">
    <location>
        <begin position="1"/>
        <end position="77"/>
    </location>
</feature>
<comment type="similarity">
    <text evidence="2">Belongs to the GPAT/DAPAT family.</text>
</comment>
<organism evidence="9 10">
    <name type="scientific">Castilleja foliolosa</name>
    <dbReference type="NCBI Taxonomy" id="1961234"/>
    <lineage>
        <taxon>Eukaryota</taxon>
        <taxon>Viridiplantae</taxon>
        <taxon>Streptophyta</taxon>
        <taxon>Embryophyta</taxon>
        <taxon>Tracheophyta</taxon>
        <taxon>Spermatophyta</taxon>
        <taxon>Magnoliopsida</taxon>
        <taxon>eudicotyledons</taxon>
        <taxon>Gunneridae</taxon>
        <taxon>Pentapetalae</taxon>
        <taxon>asterids</taxon>
        <taxon>lamiids</taxon>
        <taxon>Lamiales</taxon>
        <taxon>Orobanchaceae</taxon>
        <taxon>Pedicularideae</taxon>
        <taxon>Castillejinae</taxon>
        <taxon>Castilleja</taxon>
    </lineage>
</organism>
<evidence type="ECO:0000256" key="4">
    <source>
        <dbReference type="ARBA" id="ARBA00022692"/>
    </source>
</evidence>
<reference evidence="10" key="1">
    <citation type="journal article" date="2024" name="IScience">
        <title>Strigolactones Initiate the Formation of Haustorium-like Structures in Castilleja.</title>
        <authorList>
            <person name="Buerger M."/>
            <person name="Peterson D."/>
            <person name="Chory J."/>
        </authorList>
    </citation>
    <scope>NUCLEOTIDE SEQUENCE [LARGE SCALE GENOMIC DNA]</scope>
</reference>
<dbReference type="GO" id="GO:0016746">
    <property type="term" value="F:acyltransferase activity"/>
    <property type="evidence" value="ECO:0007669"/>
    <property type="project" value="UniProtKB-KW"/>
</dbReference>
<dbReference type="InterPro" id="IPR056462">
    <property type="entry name" value="HAD_RAM2/GPAT1-8"/>
</dbReference>
<name>A0ABD3D6W9_9LAMI</name>
<accession>A0ABD3D6W9</accession>
<keyword evidence="3" id="KW-0808">Transferase</keyword>
<evidence type="ECO:0000256" key="7">
    <source>
        <dbReference type="ARBA" id="ARBA00023315"/>
    </source>
</evidence>
<keyword evidence="6" id="KW-0472">Membrane</keyword>
<dbReference type="EMBL" id="JAVIJP010000023">
    <property type="protein sequence ID" value="KAL3638030.1"/>
    <property type="molecule type" value="Genomic_DNA"/>
</dbReference>
<keyword evidence="10" id="KW-1185">Reference proteome</keyword>
<evidence type="ECO:0000256" key="2">
    <source>
        <dbReference type="ARBA" id="ARBA00007937"/>
    </source>
</evidence>
<dbReference type="AlphaFoldDB" id="A0ABD3D6W9"/>
<proteinExistence type="inferred from homology"/>
<comment type="caution">
    <text evidence="9">The sequence shown here is derived from an EMBL/GenBank/DDBJ whole genome shotgun (WGS) entry which is preliminary data.</text>
</comment>
<sequence length="261" mass="28544">MVEPFVKEFLGGDKVIGTDIEVDPKTRKATRFVKKPGVLVGKWKKLRVLKEFGDEKPDLGIGDRTSDHDFMSVCKIVLETDGNVIAGKVASHTMDDGAPLSEQYDISSSSHCTRASDKITSEMRWAFQLCNLRRRNRRPMLMASHFSHSGTLATEQQLAAGNSGLSSDRADIGEVDTGSATPTICGGVTAAVRGGHSGSARFGKLGLNWRLHFNYCVLDLWFYIMLLSVLTKYPSFGTNASSQRYRITAAVANKNPISAPI</sequence>
<evidence type="ECO:0000259" key="8">
    <source>
        <dbReference type="Pfam" id="PF23270"/>
    </source>
</evidence>
<evidence type="ECO:0000256" key="1">
    <source>
        <dbReference type="ARBA" id="ARBA00004370"/>
    </source>
</evidence>
<keyword evidence="7" id="KW-0012">Acyltransferase</keyword>
<keyword evidence="4" id="KW-0812">Transmembrane</keyword>